<dbReference type="EMBL" id="CP096983">
    <property type="protein sequence ID" value="URZ13037.1"/>
    <property type="molecule type" value="Genomic_DNA"/>
</dbReference>
<evidence type="ECO:0000256" key="2">
    <source>
        <dbReference type="ARBA" id="ARBA00005051"/>
    </source>
</evidence>
<evidence type="ECO:0000256" key="8">
    <source>
        <dbReference type="ARBA" id="ARBA00022909"/>
    </source>
</evidence>
<comment type="pathway">
    <text evidence="2">Cofactor biosynthesis; tetrahydrofolate biosynthesis; 2-amino-4-hydroxy-6-hydroxymethyl-7,8-dihydropteridine diphosphate from 7,8-dihydroneopterin triphosphate: step 4/4.</text>
</comment>
<name>A0A1S8LSA4_9CLOT</name>
<dbReference type="InterPro" id="IPR000550">
    <property type="entry name" value="Hppk"/>
</dbReference>
<evidence type="ECO:0000313" key="11">
    <source>
        <dbReference type="Proteomes" id="UP000190951"/>
    </source>
</evidence>
<dbReference type="AlphaFoldDB" id="A0A1S8LSA4"/>
<dbReference type="Pfam" id="PF01288">
    <property type="entry name" value="HPPK"/>
    <property type="match status" value="1"/>
</dbReference>
<sequence length="275" mass="31709">MDKITIEDFEVFAYHGVLEEEKTLGQKFLLSLYLDLDLRKSGISKALNDTVNYAELLDNIEEEFTKQSFDLIETAAEKIAEFILLNYNLVKAVKVILKKPWAPVKKHVKCISVEIERSWHTAYIGLGSNIGNKEENLKEALALIEKNFQCVLTEVSNFYITRPVGYLNQDNFLNCAAEIKTLMSPNELVDFFLRIEETLKRKRTVHWGPRTIDLDVLLYDNLITDDPHITLPHPRMTERLFVLTPLCDINPNLVHPVLNDRIINIKNNLSKVQVL</sequence>
<evidence type="ECO:0000256" key="5">
    <source>
        <dbReference type="ARBA" id="ARBA00022741"/>
    </source>
</evidence>
<evidence type="ECO:0000256" key="6">
    <source>
        <dbReference type="ARBA" id="ARBA00022777"/>
    </source>
</evidence>
<dbReference type="Gene3D" id="3.30.1130.10">
    <property type="match status" value="1"/>
</dbReference>
<accession>A0A1S8LSA4</accession>
<dbReference type="InterPro" id="IPR006157">
    <property type="entry name" value="FolB_dom"/>
</dbReference>
<gene>
    <name evidence="10" type="primary">sulD</name>
    <name evidence="10" type="ORF">CROST_037870</name>
</gene>
<comment type="catalytic activity">
    <reaction evidence="1">
        <text>6-hydroxymethyl-7,8-dihydropterin + ATP = (7,8-dihydropterin-6-yl)methyl diphosphate + AMP + H(+)</text>
        <dbReference type="Rhea" id="RHEA:11412"/>
        <dbReference type="ChEBI" id="CHEBI:15378"/>
        <dbReference type="ChEBI" id="CHEBI:30616"/>
        <dbReference type="ChEBI" id="CHEBI:44841"/>
        <dbReference type="ChEBI" id="CHEBI:72950"/>
        <dbReference type="ChEBI" id="CHEBI:456215"/>
        <dbReference type="EC" id="2.7.6.3"/>
    </reaction>
</comment>
<dbReference type="SUPFAM" id="SSF55620">
    <property type="entry name" value="Tetrahydrobiopterin biosynthesis enzymes-like"/>
    <property type="match status" value="1"/>
</dbReference>
<protein>
    <recommendedName>
        <fullName evidence="9">Bifunctional folate synthesis protein</fullName>
    </recommendedName>
    <domain>
        <recommendedName>
            <fullName evidence="9">Dihydroneopterin aldolase</fullName>
            <shortName evidence="9">DHNA</shortName>
            <ecNumber evidence="9">4.1.2.25</ecNumber>
        </recommendedName>
        <alternativeName>
            <fullName evidence="9">7,8-dihydroneopterin aldolase</fullName>
        </alternativeName>
    </domain>
    <domain>
        <recommendedName>
            <fullName evidence="9">2-amino-4-hydroxy-6-hydroxymethyldihydropteridine pyrophosphokinase</fullName>
            <ecNumber evidence="9">2.7.6.3</ecNumber>
        </recommendedName>
        <alternativeName>
            <fullName evidence="9">6-hydroxymethyl-7,8-dihydropterin pyrophosphokinase</fullName>
            <shortName evidence="9">PPPK</shortName>
        </alternativeName>
        <alternativeName>
            <fullName evidence="9">7,8-dihydro-6-hydroxymethylpterin pyrophosphokinase</fullName>
            <shortName evidence="9">HPPK</shortName>
        </alternativeName>
    </domain>
</protein>
<dbReference type="GO" id="GO:0046654">
    <property type="term" value="P:tetrahydrofolate biosynthetic process"/>
    <property type="evidence" value="ECO:0007669"/>
    <property type="project" value="UniProtKB-UniRule"/>
</dbReference>
<dbReference type="GO" id="GO:0005524">
    <property type="term" value="F:ATP binding"/>
    <property type="evidence" value="ECO:0007669"/>
    <property type="project" value="UniProtKB-KW"/>
</dbReference>
<comment type="similarity">
    <text evidence="3">In the N-terminal section; belongs to the DHNA family.</text>
</comment>
<dbReference type="Pfam" id="PF02152">
    <property type="entry name" value="FolB"/>
    <property type="match status" value="1"/>
</dbReference>
<dbReference type="NCBIfam" id="TIGR00526">
    <property type="entry name" value="folB_dom"/>
    <property type="match status" value="1"/>
</dbReference>
<proteinExistence type="inferred from homology"/>
<keyword evidence="8 9" id="KW-0289">Folate biosynthesis</keyword>
<evidence type="ECO:0000256" key="3">
    <source>
        <dbReference type="ARBA" id="ARBA00009640"/>
    </source>
</evidence>
<comment type="catalytic activity">
    <reaction evidence="9">
        <text>7,8-dihydroneopterin = 6-hydroxymethyl-7,8-dihydropterin + glycolaldehyde</text>
        <dbReference type="Rhea" id="RHEA:10540"/>
        <dbReference type="ChEBI" id="CHEBI:17001"/>
        <dbReference type="ChEBI" id="CHEBI:17071"/>
        <dbReference type="ChEBI" id="CHEBI:44841"/>
        <dbReference type="EC" id="4.1.2.25"/>
    </reaction>
</comment>
<keyword evidence="11" id="KW-1185">Reference proteome</keyword>
<dbReference type="PANTHER" id="PTHR43071:SF1">
    <property type="entry name" value="2-AMINO-4-HYDROXY-6-HYDROXYMETHYLDIHYDROPTERIDINE PYROPHOSPHOKINASE"/>
    <property type="match status" value="1"/>
</dbReference>
<dbReference type="Proteomes" id="UP000190951">
    <property type="component" value="Chromosome"/>
</dbReference>
<dbReference type="EC" id="2.7.6.3" evidence="9"/>
<dbReference type="Gene3D" id="3.30.70.560">
    <property type="entry name" value="7,8-Dihydro-6-hydroxymethylpterin-pyrophosphokinase HPPK"/>
    <property type="match status" value="1"/>
</dbReference>
<dbReference type="NCBIfam" id="TIGR00525">
    <property type="entry name" value="folB"/>
    <property type="match status" value="1"/>
</dbReference>
<dbReference type="InterPro" id="IPR006156">
    <property type="entry name" value="Dihydroneopterin_aldolase"/>
</dbReference>
<dbReference type="SUPFAM" id="SSF55083">
    <property type="entry name" value="6-hydroxymethyl-7,8-dihydropterin pyrophosphokinase, HPPK"/>
    <property type="match status" value="1"/>
</dbReference>
<dbReference type="PANTHER" id="PTHR43071">
    <property type="entry name" value="2-AMINO-4-HYDROXY-6-HYDROXYMETHYLDIHYDROPTERIDINE PYROPHOSPHOKINASE"/>
    <property type="match status" value="1"/>
</dbReference>
<evidence type="ECO:0000256" key="1">
    <source>
        <dbReference type="ARBA" id="ARBA00000198"/>
    </source>
</evidence>
<dbReference type="PROSITE" id="PS00794">
    <property type="entry name" value="HPPK"/>
    <property type="match status" value="1"/>
</dbReference>
<keyword evidence="5" id="KW-0547">Nucleotide-binding</keyword>
<dbReference type="EC" id="4.1.2.25" evidence="9"/>
<reference evidence="10 11" key="1">
    <citation type="submission" date="2022-04" db="EMBL/GenBank/DDBJ databases">
        <title>Genome sequence of C. roseum typestrain.</title>
        <authorList>
            <person name="Poehlein A."/>
            <person name="Schoch T."/>
            <person name="Duerre P."/>
            <person name="Daniel R."/>
        </authorList>
    </citation>
    <scope>NUCLEOTIDE SEQUENCE [LARGE SCALE GENOMIC DNA]</scope>
    <source>
        <strain evidence="10 11">DSM 7320</strain>
    </source>
</reference>
<evidence type="ECO:0000256" key="7">
    <source>
        <dbReference type="ARBA" id="ARBA00022840"/>
    </source>
</evidence>
<dbReference type="STRING" id="84029.CROST_04870"/>
<evidence type="ECO:0000256" key="4">
    <source>
        <dbReference type="ARBA" id="ARBA00022679"/>
    </source>
</evidence>
<dbReference type="GO" id="GO:0003848">
    <property type="term" value="F:2-amino-4-hydroxy-6-hydroxymethyldihydropteridine diphosphokinase activity"/>
    <property type="evidence" value="ECO:0007669"/>
    <property type="project" value="UniProtKB-EC"/>
</dbReference>
<comment type="pathway">
    <text evidence="9">Cofactor biosynthesis; tetrahydrofolate biosynthesis; 2-amino-4-hydroxy-6-hydroxymethyl-7,8-dihydropteridine diphosphate from 7,8-dihydroneopterin triphosphate: step 3/4.</text>
</comment>
<dbReference type="CDD" id="cd00534">
    <property type="entry name" value="DHNA_DHNTPE"/>
    <property type="match status" value="1"/>
</dbReference>
<dbReference type="CDD" id="cd00483">
    <property type="entry name" value="HPPK"/>
    <property type="match status" value="1"/>
</dbReference>
<dbReference type="GO" id="GO:0046656">
    <property type="term" value="P:folic acid biosynthetic process"/>
    <property type="evidence" value="ECO:0007669"/>
    <property type="project" value="UniProtKB-UniRule"/>
</dbReference>
<keyword evidence="7" id="KW-0067">ATP-binding</keyword>
<dbReference type="InterPro" id="IPR035907">
    <property type="entry name" value="Hppk_sf"/>
</dbReference>
<keyword evidence="9" id="KW-0456">Lyase</keyword>
<dbReference type="KEGG" id="crw:CROST_037870"/>
<dbReference type="GO" id="GO:0004150">
    <property type="term" value="F:dihydroneopterin aldolase activity"/>
    <property type="evidence" value="ECO:0007669"/>
    <property type="project" value="UniProtKB-UniRule"/>
</dbReference>
<evidence type="ECO:0000256" key="9">
    <source>
        <dbReference type="RuleBase" id="RU362079"/>
    </source>
</evidence>
<dbReference type="SMART" id="SM00905">
    <property type="entry name" value="FolB"/>
    <property type="match status" value="1"/>
</dbReference>
<evidence type="ECO:0000313" key="10">
    <source>
        <dbReference type="EMBL" id="URZ13037.1"/>
    </source>
</evidence>
<dbReference type="NCBIfam" id="TIGR01498">
    <property type="entry name" value="folK"/>
    <property type="match status" value="1"/>
</dbReference>
<organism evidence="10 11">
    <name type="scientific">Clostridium felsineum</name>
    <dbReference type="NCBI Taxonomy" id="36839"/>
    <lineage>
        <taxon>Bacteria</taxon>
        <taxon>Bacillati</taxon>
        <taxon>Bacillota</taxon>
        <taxon>Clostridia</taxon>
        <taxon>Eubacteriales</taxon>
        <taxon>Clostridiaceae</taxon>
        <taxon>Clostridium</taxon>
    </lineage>
</organism>
<comment type="function">
    <text evidence="9">Catalyzes the conversion of 7,8-dihydroneopterin to 6-hydroxymethyl-7,8-dihydropterin.</text>
</comment>
<keyword evidence="4" id="KW-0808">Transferase</keyword>
<comment type="similarity">
    <text evidence="9">Belongs to the DHNA family.</text>
</comment>
<dbReference type="GO" id="GO:0016301">
    <property type="term" value="F:kinase activity"/>
    <property type="evidence" value="ECO:0007669"/>
    <property type="project" value="UniProtKB-KW"/>
</dbReference>
<dbReference type="RefSeq" id="WP_077835305.1">
    <property type="nucleotide sequence ID" value="NZ_CP096983.1"/>
</dbReference>
<dbReference type="InterPro" id="IPR043133">
    <property type="entry name" value="GTP-CH-I_C/QueF"/>
</dbReference>
<keyword evidence="6" id="KW-0418">Kinase</keyword>